<evidence type="ECO:0000313" key="3">
    <source>
        <dbReference type="Proteomes" id="UP000070133"/>
    </source>
</evidence>
<keyword evidence="3" id="KW-1185">Reference proteome</keyword>
<organism evidence="2 3">
    <name type="scientific">Pseudocercospora eumusae</name>
    <dbReference type="NCBI Taxonomy" id="321146"/>
    <lineage>
        <taxon>Eukaryota</taxon>
        <taxon>Fungi</taxon>
        <taxon>Dikarya</taxon>
        <taxon>Ascomycota</taxon>
        <taxon>Pezizomycotina</taxon>
        <taxon>Dothideomycetes</taxon>
        <taxon>Dothideomycetidae</taxon>
        <taxon>Mycosphaerellales</taxon>
        <taxon>Mycosphaerellaceae</taxon>
        <taxon>Pseudocercospora</taxon>
    </lineage>
</organism>
<dbReference type="Pfam" id="PF12697">
    <property type="entry name" value="Abhydrolase_6"/>
    <property type="match status" value="1"/>
</dbReference>
<proteinExistence type="predicted"/>
<dbReference type="SUPFAM" id="SSF53474">
    <property type="entry name" value="alpha/beta-Hydrolases"/>
    <property type="match status" value="1"/>
</dbReference>
<dbReference type="EMBL" id="LFZN01000059">
    <property type="protein sequence ID" value="KXT01244.1"/>
    <property type="molecule type" value="Genomic_DNA"/>
</dbReference>
<gene>
    <name evidence="2" type="ORF">AC578_3804</name>
</gene>
<comment type="caution">
    <text evidence="2">The sequence shown here is derived from an EMBL/GenBank/DDBJ whole genome shotgun (WGS) entry which is preliminary data.</text>
</comment>
<evidence type="ECO:0000259" key="1">
    <source>
        <dbReference type="Pfam" id="PF12697"/>
    </source>
</evidence>
<accession>A0A139HFI9</accession>
<evidence type="ECO:0000313" key="2">
    <source>
        <dbReference type="EMBL" id="KXT01244.1"/>
    </source>
</evidence>
<dbReference type="Proteomes" id="UP000070133">
    <property type="component" value="Unassembled WGS sequence"/>
</dbReference>
<dbReference type="InterPro" id="IPR029058">
    <property type="entry name" value="AB_hydrolase_fold"/>
</dbReference>
<dbReference type="OrthoDB" id="94039at2759"/>
<dbReference type="Gene3D" id="3.40.50.1820">
    <property type="entry name" value="alpha/beta hydrolase"/>
    <property type="match status" value="1"/>
</dbReference>
<dbReference type="AlphaFoldDB" id="A0A139HFI9"/>
<dbReference type="InterPro" id="IPR000073">
    <property type="entry name" value="AB_hydrolase_1"/>
</dbReference>
<name>A0A139HFI9_9PEZI</name>
<reference evidence="2 3" key="1">
    <citation type="submission" date="2015-07" db="EMBL/GenBank/DDBJ databases">
        <title>Comparative genomics of the Sigatoka disease complex on banana suggests a link between parallel evolutionary changes in Pseudocercospora fijiensis and Pseudocercospora eumusae and increased virulence on the banana host.</title>
        <authorList>
            <person name="Chang T.-C."/>
            <person name="Salvucci A."/>
            <person name="Crous P.W."/>
            <person name="Stergiopoulos I."/>
        </authorList>
    </citation>
    <scope>NUCLEOTIDE SEQUENCE [LARGE SCALE GENOMIC DNA]</scope>
    <source>
        <strain evidence="2 3">CBS 114824</strain>
    </source>
</reference>
<protein>
    <recommendedName>
        <fullName evidence="1">AB hydrolase-1 domain-containing protein</fullName>
    </recommendedName>
</protein>
<feature type="domain" description="AB hydrolase-1" evidence="1">
    <location>
        <begin position="57"/>
        <end position="366"/>
    </location>
</feature>
<dbReference type="STRING" id="321146.A0A139HFI9"/>
<sequence>MDHFDVVEHQVPAAHIREFPRATANSEEDVLYLAVKQYIPKNNRSPQPGDVTLIAAHAVGFNKELYEPLWDELASQSQDQGWRIRSIWIADTAWHAASYALNEAVIGNDPGWYDHPRDLMNLINLKRAEMPRPIIGIGHSMGGCQIAKLALDHPSLFTTIILIDPVIQTKSAEITPGESSNAAKQSTFRRALWPSREAAKTSFLKSPYYKIWDPRVLDRWVKFGLRDCSPHSQNPNATAAVSLATPPAQEVWTFLRPNYEGYGVNSKAINRATHPDLDPRVPNQYPFYRSEPIAMHARLPELRPSCLYLFGELSFIADAARNEQKTSLTGIGVGGSGGKAEGQVKDVTFPGVGHLIPMEVPGKTAEVVAEWVGARLVGFRERRRKLVEEWWSRPLWEKREIDEVWIRHMGGAPKRGGSSKM</sequence>